<proteinExistence type="predicted"/>
<dbReference type="AlphaFoldDB" id="A0AA97NPD4"/>
<dbReference type="EMBL" id="JH793543">
    <property type="protein sequence ID" value="ELQ33855.1"/>
    <property type="molecule type" value="Genomic_DNA"/>
</dbReference>
<evidence type="ECO:0000256" key="1">
    <source>
        <dbReference type="SAM" id="MobiDB-lite"/>
    </source>
</evidence>
<evidence type="ECO:0000313" key="2">
    <source>
        <dbReference type="EMBL" id="ELQ33855.1"/>
    </source>
</evidence>
<reference evidence="2" key="1">
    <citation type="journal article" date="2012" name="PLoS Genet.">
        <title>Comparative analysis of the genomes of two field isolates of the rice blast fungus Magnaporthe oryzae.</title>
        <authorList>
            <person name="Xue M."/>
            <person name="Yang J."/>
            <person name="Li Z."/>
            <person name="Hu S."/>
            <person name="Yao N."/>
            <person name="Dean R.A."/>
            <person name="Zhao W."/>
            <person name="Shen M."/>
            <person name="Zhang H."/>
            <person name="Li C."/>
            <person name="Liu L."/>
            <person name="Cao L."/>
            <person name="Xu X."/>
            <person name="Xing Y."/>
            <person name="Hsiang T."/>
            <person name="Zhang Z."/>
            <person name="Xu J.R."/>
            <person name="Peng Y.L."/>
        </authorList>
    </citation>
    <scope>NUCLEOTIDE SEQUENCE</scope>
    <source>
        <strain evidence="2">Y34</strain>
    </source>
</reference>
<protein>
    <submittedName>
        <fullName evidence="2">Uncharacterized protein</fullName>
    </submittedName>
</protein>
<sequence>MEIIHPPDEMGFSRVQYDAMTSEQRQEIYRKKAKMPRDKWLLARKEAREKEIEMYKEDQRRREKEQTMIIEDLTYWEEKEAYLAEKYASLIGAERKPGDDDLPDTTPPRVFNRKRRHPDGDADHINPRAATRRKLPTTLAASIMGSLYDEGVVIQD</sequence>
<dbReference type="Proteomes" id="UP000011086">
    <property type="component" value="Unassembled WGS sequence"/>
</dbReference>
<name>A0AA97NPD4_PYRO3</name>
<organism evidence="2">
    <name type="scientific">Pyricularia oryzae (strain Y34)</name>
    <name type="common">Rice blast fungus</name>
    <name type="synonym">Magnaporthe oryzae</name>
    <dbReference type="NCBI Taxonomy" id="1143189"/>
    <lineage>
        <taxon>Eukaryota</taxon>
        <taxon>Fungi</taxon>
        <taxon>Dikarya</taxon>
        <taxon>Ascomycota</taxon>
        <taxon>Pezizomycotina</taxon>
        <taxon>Sordariomycetes</taxon>
        <taxon>Sordariomycetidae</taxon>
        <taxon>Magnaporthales</taxon>
        <taxon>Pyriculariaceae</taxon>
        <taxon>Pyricularia</taxon>
    </lineage>
</organism>
<gene>
    <name evidence="2" type="ORF">OOU_Y34scaffold00862g3</name>
</gene>
<accession>A0AA97NPD4</accession>
<feature type="region of interest" description="Disordered" evidence="1">
    <location>
        <begin position="93"/>
        <end position="133"/>
    </location>
</feature>